<proteinExistence type="predicted"/>
<accession>A0A2T6CA91</accession>
<evidence type="ECO:0008006" key="3">
    <source>
        <dbReference type="Google" id="ProtNLM"/>
    </source>
</evidence>
<comment type="caution">
    <text evidence="1">The sequence shown here is derived from an EMBL/GenBank/DDBJ whole genome shotgun (WGS) entry which is preliminary data.</text>
</comment>
<dbReference type="OrthoDB" id="5621369at2"/>
<dbReference type="EMBL" id="QBKU01000013">
    <property type="protein sequence ID" value="PTX72112.1"/>
    <property type="molecule type" value="Genomic_DNA"/>
</dbReference>
<name>A0A2T6CA91_9RHOB</name>
<evidence type="ECO:0000313" key="2">
    <source>
        <dbReference type="Proteomes" id="UP000244092"/>
    </source>
</evidence>
<protein>
    <recommendedName>
        <fullName evidence="3">Aminoglycoside phosphotransferase domain-containing protein</fullName>
    </recommendedName>
</protein>
<organism evidence="1 2">
    <name type="scientific">Sulfitobacter mediterraneus</name>
    <dbReference type="NCBI Taxonomy" id="83219"/>
    <lineage>
        <taxon>Bacteria</taxon>
        <taxon>Pseudomonadati</taxon>
        <taxon>Pseudomonadota</taxon>
        <taxon>Alphaproteobacteria</taxon>
        <taxon>Rhodobacterales</taxon>
        <taxon>Roseobacteraceae</taxon>
        <taxon>Sulfitobacter</taxon>
    </lineage>
</organism>
<dbReference type="AlphaFoldDB" id="A0A2T6CA91"/>
<evidence type="ECO:0000313" key="1">
    <source>
        <dbReference type="EMBL" id="PTX72112.1"/>
    </source>
</evidence>
<gene>
    <name evidence="1" type="ORF">C8N31_11338</name>
</gene>
<dbReference type="SUPFAM" id="SSF56112">
    <property type="entry name" value="Protein kinase-like (PK-like)"/>
    <property type="match status" value="1"/>
</dbReference>
<dbReference type="InterPro" id="IPR011009">
    <property type="entry name" value="Kinase-like_dom_sf"/>
</dbReference>
<sequence>MSNSKEQSTQDKIIECAEAHFDARVKKISAPGGEGRSSFRLSVAGQSVIATLRPNFRRTHLEAHVLGQLSAHCDDLPQCLGVVGEIMFQSDVGDRRLNVEIAEVTPSARLDLAHDAISAIFRIQSAARKTQLHEMMPHLGTNDDWILNFVDAIDFLRDLGGGISDKFDREAAYERVAVAGTQFVKWDCRSGNAAIDSKDKLRWFDFEYAGLRHGAEDIAWLIGDEAWPIRPQDMVDIVIDTFDPECGYELDDYLDYLSVYLTFHAVQRLKLISKESRKRGWLSKEKIRKYDDAGVHPEFAAQICRVGAYFSAQSPLTAPLSRNFLSALHGFIQINNQEDQRNLRRA</sequence>
<dbReference type="Proteomes" id="UP000244092">
    <property type="component" value="Unassembled WGS sequence"/>
</dbReference>
<reference evidence="1 2" key="1">
    <citation type="submission" date="2018-04" db="EMBL/GenBank/DDBJ databases">
        <title>Genomic Encyclopedia of Archaeal and Bacterial Type Strains, Phase II (KMG-II): from individual species to whole genera.</title>
        <authorList>
            <person name="Goeker M."/>
        </authorList>
    </citation>
    <scope>NUCLEOTIDE SEQUENCE [LARGE SCALE GENOMIC DNA]</scope>
    <source>
        <strain evidence="1 2">DSM 12244</strain>
    </source>
</reference>
<dbReference type="RefSeq" id="WP_025047518.1">
    <property type="nucleotide sequence ID" value="NZ_QBKU01000013.1"/>
</dbReference>